<accession>S7TU67</accession>
<dbReference type="OrthoDB" id="9795336at2"/>
<dbReference type="Pfam" id="PF16036">
    <property type="entry name" value="Chalcone_3"/>
    <property type="match status" value="1"/>
</dbReference>
<dbReference type="Proteomes" id="UP000014977">
    <property type="component" value="Unassembled WGS sequence"/>
</dbReference>
<dbReference type="AlphaFoldDB" id="S7TU67"/>
<gene>
    <name evidence="2" type="ORF">dsmv_2400</name>
</gene>
<evidence type="ECO:0000313" key="3">
    <source>
        <dbReference type="Proteomes" id="UP000014977"/>
    </source>
</evidence>
<evidence type="ECO:0000259" key="1">
    <source>
        <dbReference type="Pfam" id="PF16036"/>
    </source>
</evidence>
<dbReference type="EMBL" id="ATHJ01000084">
    <property type="protein sequence ID" value="EPR40265.1"/>
    <property type="molecule type" value="Genomic_DNA"/>
</dbReference>
<evidence type="ECO:0000313" key="2">
    <source>
        <dbReference type="EMBL" id="EPR40265.1"/>
    </source>
</evidence>
<name>S7TU67_DESML</name>
<keyword evidence="3" id="KW-1185">Reference proteome</keyword>
<reference evidence="2 3" key="1">
    <citation type="journal article" date="2013" name="Genome Announc.">
        <title>Draft genome sequences for three mercury-methylating, sulfate-reducing bacteria.</title>
        <authorList>
            <person name="Brown S.D."/>
            <person name="Hurt R.A.Jr."/>
            <person name="Gilmour C.C."/>
            <person name="Elias D.A."/>
        </authorList>
    </citation>
    <scope>NUCLEOTIDE SEQUENCE [LARGE SCALE GENOMIC DNA]</scope>
    <source>
        <strain evidence="2 3">DSM 2059</strain>
    </source>
</reference>
<protein>
    <recommendedName>
        <fullName evidence="1">Chalcone isomerase domain-containing protein</fullName>
    </recommendedName>
</protein>
<sequence length="179" mass="20207">MPHIAIIMFFLVMFLPAAAFGSIAGLELHGKGEFRYLGFIKVYDAALYLQNPAAADEILDAGTSRCLKLDYNVALRADDFKMSAFKILSRQHTPEKLASVNFEIERLHNAYRDVREGDSYSLCYDASRQTTTLVLNQQELVTIASSDFAEIYFGIWLSPENPMDEDLRNQLLKPATSEK</sequence>
<proteinExistence type="predicted"/>
<dbReference type="RefSeq" id="WP_020877157.1">
    <property type="nucleotide sequence ID" value="NZ_ATHJ01000084.1"/>
</dbReference>
<dbReference type="STRING" id="897.B2D07_18425"/>
<organism evidence="2 3">
    <name type="scientific">Desulfococcus multivorans DSM 2059</name>
    <dbReference type="NCBI Taxonomy" id="1121405"/>
    <lineage>
        <taxon>Bacteria</taxon>
        <taxon>Pseudomonadati</taxon>
        <taxon>Thermodesulfobacteriota</taxon>
        <taxon>Desulfobacteria</taxon>
        <taxon>Desulfobacterales</taxon>
        <taxon>Desulfococcaceae</taxon>
        <taxon>Desulfococcus</taxon>
    </lineage>
</organism>
<feature type="domain" description="Chalcone isomerase" evidence="1">
    <location>
        <begin position="25"/>
        <end position="172"/>
    </location>
</feature>
<dbReference type="InterPro" id="IPR016087">
    <property type="entry name" value="Chalcone_isomerase"/>
</dbReference>
<comment type="caution">
    <text evidence="2">The sequence shown here is derived from an EMBL/GenBank/DDBJ whole genome shotgun (WGS) entry which is preliminary data.</text>
</comment>
<dbReference type="eggNOG" id="ENOG5032YCC">
    <property type="taxonomic scope" value="Bacteria"/>
</dbReference>